<organism evidence="2">
    <name type="scientific">Aphanomyces invadans</name>
    <dbReference type="NCBI Taxonomy" id="157072"/>
    <lineage>
        <taxon>Eukaryota</taxon>
        <taxon>Sar</taxon>
        <taxon>Stramenopiles</taxon>
        <taxon>Oomycota</taxon>
        <taxon>Saprolegniomycetes</taxon>
        <taxon>Saprolegniales</taxon>
        <taxon>Verrucalvaceae</taxon>
        <taxon>Aphanomyces</taxon>
    </lineage>
</organism>
<keyword evidence="1" id="KW-0677">Repeat</keyword>
<dbReference type="eggNOG" id="KOG4308">
    <property type="taxonomic scope" value="Eukaryota"/>
</dbReference>
<dbReference type="InterPro" id="IPR032675">
    <property type="entry name" value="LRR_dom_sf"/>
</dbReference>
<dbReference type="PANTHER" id="PTHR24111">
    <property type="entry name" value="LEUCINE-RICH REPEAT-CONTAINING PROTEIN 34"/>
    <property type="match status" value="1"/>
</dbReference>
<dbReference type="InterPro" id="IPR001611">
    <property type="entry name" value="Leu-rich_rpt"/>
</dbReference>
<sequence>MLPADVDPRLQKYCVVDGCRLHLKIHRVAMSDELLDVAMNAVRRNTNIYSLTLSHLGCGPKMAVVVADMLEHASSLTSCDLSGNAIGSHGSKCLSMSLHANTTLRRMSLRQCSLGTDGIVDWVSFVQRGRNTVLDTLDLSCNRIDDEGAALLASALQQLKFHPSPTRHWHFNLVGNAITDAGVAQLAVAMEKCTMVTTMNVATSKAYEIERPERIVFIEHCARRNVRRIGHHVVEESIRAMSQSERSAEVTRLEQVQLREVDCVSLGHALRRTHATTHLILRNNALTLAGLRLLAPSLSLSKSLFSLTIVDNNVGGDGFFALLMALRNNAAPLPLRELHIFNSTATHPLWPRRLNAHIYHTFVQGSTRLTALTLANCGLHDADVAALVAGIAWGCTVERLNLARNHMTDHVLPVFQVLLQRCMALQSLDVGGNQCTLSGAVDLVQATVVHPRLDTLRLGRFPCLDDSIFRIQGLVQMTDRLRVLEMSGRHEHSKYALIMTAIRARLASNNRQSLKHPTPPIVFLSVTGGRDATTTTNIHEHHHVRWCRLQYVGRQVARDTITWQLRPATILSMAERLCMQRHDANATLVLEGIAMTAHDWNVSFVWDQAVEALAMHLCDINVLLVYEWLWMTREDVRF</sequence>
<dbReference type="SMART" id="SM00368">
    <property type="entry name" value="LRR_RI"/>
    <property type="match status" value="8"/>
</dbReference>
<dbReference type="STRING" id="157072.A0A024UN26"/>
<dbReference type="EMBL" id="KI913954">
    <property type="protein sequence ID" value="ETW07575.1"/>
    <property type="molecule type" value="Genomic_DNA"/>
</dbReference>
<dbReference type="Pfam" id="PF13516">
    <property type="entry name" value="LRR_6"/>
    <property type="match status" value="1"/>
</dbReference>
<evidence type="ECO:0000313" key="2">
    <source>
        <dbReference type="EMBL" id="ETW07575.1"/>
    </source>
</evidence>
<evidence type="ECO:0000256" key="1">
    <source>
        <dbReference type="ARBA" id="ARBA00022737"/>
    </source>
</evidence>
<proteinExistence type="predicted"/>
<name>A0A024UN26_9STRA</name>
<gene>
    <name evidence="2" type="ORF">H310_02058</name>
</gene>
<dbReference type="Gene3D" id="3.80.10.10">
    <property type="entry name" value="Ribonuclease Inhibitor"/>
    <property type="match status" value="4"/>
</dbReference>
<dbReference type="OrthoDB" id="341587at2759"/>
<dbReference type="PANTHER" id="PTHR24111:SF0">
    <property type="entry name" value="LEUCINE-RICH REPEAT-CONTAINING PROTEIN"/>
    <property type="match status" value="1"/>
</dbReference>
<reference evidence="2" key="1">
    <citation type="submission" date="2013-12" db="EMBL/GenBank/DDBJ databases">
        <title>The Genome Sequence of Aphanomyces invadans NJM9701.</title>
        <authorList>
            <consortium name="The Broad Institute Genomics Platform"/>
            <person name="Russ C."/>
            <person name="Tyler B."/>
            <person name="van West P."/>
            <person name="Dieguez-Uribeondo J."/>
            <person name="Young S.K."/>
            <person name="Zeng Q."/>
            <person name="Gargeya S."/>
            <person name="Fitzgerald M."/>
            <person name="Abouelleil A."/>
            <person name="Alvarado L."/>
            <person name="Chapman S.B."/>
            <person name="Gainer-Dewar J."/>
            <person name="Goldberg J."/>
            <person name="Griggs A."/>
            <person name="Gujja S."/>
            <person name="Hansen M."/>
            <person name="Howarth C."/>
            <person name="Imamovic A."/>
            <person name="Ireland A."/>
            <person name="Larimer J."/>
            <person name="McCowan C."/>
            <person name="Murphy C."/>
            <person name="Pearson M."/>
            <person name="Poon T.W."/>
            <person name="Priest M."/>
            <person name="Roberts A."/>
            <person name="Saif S."/>
            <person name="Shea T."/>
            <person name="Sykes S."/>
            <person name="Wortman J."/>
            <person name="Nusbaum C."/>
            <person name="Birren B."/>
        </authorList>
    </citation>
    <scope>NUCLEOTIDE SEQUENCE [LARGE SCALE GENOMIC DNA]</scope>
    <source>
        <strain evidence="2">NJM9701</strain>
    </source>
</reference>
<dbReference type="RefSeq" id="XP_008863668.1">
    <property type="nucleotide sequence ID" value="XM_008865446.1"/>
</dbReference>
<dbReference type="VEuPathDB" id="FungiDB:H310_02058"/>
<dbReference type="InterPro" id="IPR052201">
    <property type="entry name" value="LRR-containing_regulator"/>
</dbReference>
<dbReference type="AlphaFoldDB" id="A0A024UN26"/>
<accession>A0A024UN26</accession>
<dbReference type="SUPFAM" id="SSF52047">
    <property type="entry name" value="RNI-like"/>
    <property type="match status" value="2"/>
</dbReference>
<dbReference type="GeneID" id="20079108"/>
<protein>
    <submittedName>
        <fullName evidence="2">Uncharacterized protein</fullName>
    </submittedName>
</protein>